<dbReference type="InterPro" id="IPR000032">
    <property type="entry name" value="HPr-like"/>
</dbReference>
<dbReference type="PROSITE" id="PS00589">
    <property type="entry name" value="PTS_HPR_SER"/>
    <property type="match status" value="1"/>
</dbReference>
<evidence type="ECO:0000259" key="4">
    <source>
        <dbReference type="PROSITE" id="PS51350"/>
    </source>
</evidence>
<dbReference type="InterPro" id="IPR050399">
    <property type="entry name" value="HPr"/>
</dbReference>
<dbReference type="GO" id="GO:0009401">
    <property type="term" value="P:phosphoenolpyruvate-dependent sugar phosphotransferase system"/>
    <property type="evidence" value="ECO:0007669"/>
    <property type="project" value="UniProtKB-KW"/>
</dbReference>
<reference evidence="5 6" key="1">
    <citation type="submission" date="2018-10" db="EMBL/GenBank/DDBJ databases">
        <title>Phylogenomics of Brevibacillus.</title>
        <authorList>
            <person name="Dunlap C."/>
        </authorList>
    </citation>
    <scope>NUCLEOTIDE SEQUENCE [LARGE SCALE GENOMIC DNA]</scope>
    <source>
        <strain evidence="5 6">DSM 100115</strain>
    </source>
</reference>
<feature type="domain" description="HPr" evidence="4">
    <location>
        <begin position="1"/>
        <end position="86"/>
    </location>
</feature>
<sequence length="86" mass="9085">MLTKTFTIQNPSGIHARPARLFVEKATSFPCDVNVIKGTKKINGKSIMGLMTLGAAKGDQITLEISGGQAAEAMEALGKVLESVHD</sequence>
<dbReference type="PRINTS" id="PR00107">
    <property type="entry name" value="PHOSPHOCPHPR"/>
</dbReference>
<keyword evidence="6" id="KW-1185">Reference proteome</keyword>
<dbReference type="OrthoDB" id="9809047at2"/>
<comment type="subcellular location">
    <subcellularLocation>
        <location evidence="1">Cytoplasm</location>
    </subcellularLocation>
</comment>
<dbReference type="PROSITE" id="PS51350">
    <property type="entry name" value="PTS_HPR_DOM"/>
    <property type="match status" value="1"/>
</dbReference>
<dbReference type="PANTHER" id="PTHR33705">
    <property type="entry name" value="PHOSPHOCARRIER PROTEIN HPR"/>
    <property type="match status" value="1"/>
</dbReference>
<protein>
    <submittedName>
        <fullName evidence="5">HPr family phosphocarrier protein</fullName>
    </submittedName>
</protein>
<dbReference type="InterPro" id="IPR002114">
    <property type="entry name" value="PTS_HPr_Ser_P_site"/>
</dbReference>
<evidence type="ECO:0000256" key="3">
    <source>
        <dbReference type="ARBA" id="ARBA00022683"/>
    </source>
</evidence>
<evidence type="ECO:0000256" key="1">
    <source>
        <dbReference type="ARBA" id="ARBA00004496"/>
    </source>
</evidence>
<comment type="caution">
    <text evidence="5">The sequence shown here is derived from an EMBL/GenBank/DDBJ whole genome shotgun (WGS) entry which is preliminary data.</text>
</comment>
<dbReference type="CDD" id="cd00367">
    <property type="entry name" value="PTS-HPr_like"/>
    <property type="match status" value="1"/>
</dbReference>
<keyword evidence="2" id="KW-0963">Cytoplasm</keyword>
<dbReference type="Gene3D" id="3.30.1340.10">
    <property type="entry name" value="HPr-like"/>
    <property type="match status" value="1"/>
</dbReference>
<dbReference type="EMBL" id="RHHS01000009">
    <property type="protein sequence ID" value="RNB60781.1"/>
    <property type="molecule type" value="Genomic_DNA"/>
</dbReference>
<dbReference type="Proteomes" id="UP000268829">
    <property type="component" value="Unassembled WGS sequence"/>
</dbReference>
<dbReference type="InterPro" id="IPR035895">
    <property type="entry name" value="HPr-like_sf"/>
</dbReference>
<evidence type="ECO:0000313" key="5">
    <source>
        <dbReference type="EMBL" id="RNB60781.1"/>
    </source>
</evidence>
<accession>A0A3M8BBE0</accession>
<evidence type="ECO:0000256" key="2">
    <source>
        <dbReference type="ARBA" id="ARBA00022490"/>
    </source>
</evidence>
<keyword evidence="3" id="KW-0598">Phosphotransferase system</keyword>
<dbReference type="AlphaFoldDB" id="A0A3M8BBE0"/>
<dbReference type="GO" id="GO:0005737">
    <property type="term" value="C:cytoplasm"/>
    <property type="evidence" value="ECO:0007669"/>
    <property type="project" value="UniProtKB-SubCell"/>
</dbReference>
<dbReference type="NCBIfam" id="TIGR01003">
    <property type="entry name" value="PTS_HPr_family"/>
    <property type="match status" value="1"/>
</dbReference>
<dbReference type="PANTHER" id="PTHR33705:SF2">
    <property type="entry name" value="PHOSPHOCARRIER PROTEIN NPR"/>
    <property type="match status" value="1"/>
</dbReference>
<evidence type="ECO:0000313" key="6">
    <source>
        <dbReference type="Proteomes" id="UP000268829"/>
    </source>
</evidence>
<proteinExistence type="predicted"/>
<name>A0A3M8BBE0_9BACL</name>
<gene>
    <name evidence="5" type="ORF">EDM57_02585</name>
</gene>
<dbReference type="SUPFAM" id="SSF55594">
    <property type="entry name" value="HPr-like"/>
    <property type="match status" value="1"/>
</dbReference>
<organism evidence="5 6">
    <name type="scientific">Brevibacillus gelatini</name>
    <dbReference type="NCBI Taxonomy" id="1655277"/>
    <lineage>
        <taxon>Bacteria</taxon>
        <taxon>Bacillati</taxon>
        <taxon>Bacillota</taxon>
        <taxon>Bacilli</taxon>
        <taxon>Bacillales</taxon>
        <taxon>Paenibacillaceae</taxon>
        <taxon>Brevibacillus</taxon>
    </lineage>
</organism>
<dbReference type="Pfam" id="PF00381">
    <property type="entry name" value="PTS-HPr"/>
    <property type="match status" value="1"/>
</dbReference>
<dbReference type="RefSeq" id="WP_122903211.1">
    <property type="nucleotide sequence ID" value="NZ_CP154342.1"/>
</dbReference>